<feature type="transmembrane region" description="Helical" evidence="1">
    <location>
        <begin position="51"/>
        <end position="70"/>
    </location>
</feature>
<keyword evidence="1" id="KW-0812">Transmembrane</keyword>
<sequence>MQIGKHPAIRNAVRIVSAFSYVASMLLPAFAEPDSAHKLLWWKGYSVLAMGWLGIFNLQFAWLGNLAIAISLIRPSRALSAILTFCAISALLWHELPTDATTKYIRDFGPSYYAWLFALIGAAVVPFLGVPLKFPSATFLKQHLSLRRPKSSRDDASTMPRARPNVQVGPLSRWAVTIMDGRVVALDPTKSKREIALDSLDSVIIETTDDGPYRANMWWLLYGLDGKLACAFPQGARGETMVVETLMSLPDFDHRAMIEAETALHSAIFPVWQKTRA</sequence>
<dbReference type="EMBL" id="JAURTK010000029">
    <property type="protein sequence ID" value="MDP9651770.1"/>
    <property type="molecule type" value="Genomic_DNA"/>
</dbReference>
<dbReference type="Proteomes" id="UP001229486">
    <property type="component" value="Unassembled WGS sequence"/>
</dbReference>
<comment type="caution">
    <text evidence="2">The sequence shown here is derived from an EMBL/GenBank/DDBJ whole genome shotgun (WGS) entry which is preliminary data.</text>
</comment>
<feature type="transmembrane region" description="Helical" evidence="1">
    <location>
        <begin position="12"/>
        <end position="31"/>
    </location>
</feature>
<accession>A0AB73IPB3</accession>
<reference evidence="2" key="1">
    <citation type="submission" date="2023-07" db="EMBL/GenBank/DDBJ databases">
        <title>Sorghum-associated microbial communities from plants grown in Nebraska, USA.</title>
        <authorList>
            <person name="Schachtman D."/>
        </authorList>
    </citation>
    <scope>NUCLEOTIDE SEQUENCE</scope>
    <source>
        <strain evidence="2">DS1061</strain>
    </source>
</reference>
<dbReference type="AlphaFoldDB" id="A0AB73IPB3"/>
<protein>
    <recommendedName>
        <fullName evidence="4">Transmembrane protein</fullName>
    </recommendedName>
</protein>
<proteinExistence type="predicted"/>
<feature type="transmembrane region" description="Helical" evidence="1">
    <location>
        <begin position="77"/>
        <end position="93"/>
    </location>
</feature>
<gene>
    <name evidence="2" type="ORF">J2793_007245</name>
</gene>
<organism evidence="2 3">
    <name type="scientific">Paraburkholderia caledonica</name>
    <dbReference type="NCBI Taxonomy" id="134536"/>
    <lineage>
        <taxon>Bacteria</taxon>
        <taxon>Pseudomonadati</taxon>
        <taxon>Pseudomonadota</taxon>
        <taxon>Betaproteobacteria</taxon>
        <taxon>Burkholderiales</taxon>
        <taxon>Burkholderiaceae</taxon>
        <taxon>Paraburkholderia</taxon>
    </lineage>
</organism>
<keyword evidence="1" id="KW-0472">Membrane</keyword>
<dbReference type="RefSeq" id="WP_392396311.1">
    <property type="nucleotide sequence ID" value="NZ_JAURTK010000029.1"/>
</dbReference>
<name>A0AB73IPB3_9BURK</name>
<evidence type="ECO:0000313" key="3">
    <source>
        <dbReference type="Proteomes" id="UP001229486"/>
    </source>
</evidence>
<keyword evidence="1" id="KW-1133">Transmembrane helix</keyword>
<evidence type="ECO:0000256" key="1">
    <source>
        <dbReference type="SAM" id="Phobius"/>
    </source>
</evidence>
<feature type="transmembrane region" description="Helical" evidence="1">
    <location>
        <begin position="113"/>
        <end position="132"/>
    </location>
</feature>
<evidence type="ECO:0008006" key="4">
    <source>
        <dbReference type="Google" id="ProtNLM"/>
    </source>
</evidence>
<evidence type="ECO:0000313" key="2">
    <source>
        <dbReference type="EMBL" id="MDP9651770.1"/>
    </source>
</evidence>